<dbReference type="Proteomes" id="UP000646523">
    <property type="component" value="Unassembled WGS sequence"/>
</dbReference>
<accession>A0A917YVV8</accession>
<comment type="caution">
    <text evidence="1">The sequence shown here is derived from an EMBL/GenBank/DDBJ whole genome shotgun (WGS) entry which is preliminary data.</text>
</comment>
<keyword evidence="2" id="KW-1185">Reference proteome</keyword>
<dbReference type="AlphaFoldDB" id="A0A917YVV8"/>
<proteinExistence type="predicted"/>
<protein>
    <submittedName>
        <fullName evidence="1">Uncharacterized protein</fullName>
    </submittedName>
</protein>
<name>A0A917YVV8_9ACTN</name>
<evidence type="ECO:0000313" key="2">
    <source>
        <dbReference type="Proteomes" id="UP000646523"/>
    </source>
</evidence>
<evidence type="ECO:0000313" key="1">
    <source>
        <dbReference type="EMBL" id="GGO68403.1"/>
    </source>
</evidence>
<reference evidence="1" key="1">
    <citation type="journal article" date="2014" name="Int. J. Syst. Evol. Microbiol.">
        <title>Complete genome sequence of Corynebacterium casei LMG S-19264T (=DSM 44701T), isolated from a smear-ripened cheese.</title>
        <authorList>
            <consortium name="US DOE Joint Genome Institute (JGI-PGF)"/>
            <person name="Walter F."/>
            <person name="Albersmeier A."/>
            <person name="Kalinowski J."/>
            <person name="Ruckert C."/>
        </authorList>
    </citation>
    <scope>NUCLEOTIDE SEQUENCE</scope>
    <source>
        <strain evidence="1">CGMCC 4.7368</strain>
    </source>
</reference>
<organism evidence="1 2">
    <name type="scientific">Nonomuraea cavernae</name>
    <dbReference type="NCBI Taxonomy" id="2045107"/>
    <lineage>
        <taxon>Bacteria</taxon>
        <taxon>Bacillati</taxon>
        <taxon>Actinomycetota</taxon>
        <taxon>Actinomycetes</taxon>
        <taxon>Streptosporangiales</taxon>
        <taxon>Streptosporangiaceae</taxon>
        <taxon>Nonomuraea</taxon>
    </lineage>
</organism>
<dbReference type="EMBL" id="BMNH01000006">
    <property type="protein sequence ID" value="GGO68403.1"/>
    <property type="molecule type" value="Genomic_DNA"/>
</dbReference>
<sequence length="95" mass="10967">MTRVSDCLSFHVAPLQPDHMRLVWRDPTRAENRVRVTAHTCDCVNTVYELCHAGGQAHIRRTRRGDGPVQVHESHRWLFKEAQAVWLALLDGRAR</sequence>
<gene>
    <name evidence="1" type="ORF">GCM10012289_27090</name>
</gene>
<reference evidence="1" key="2">
    <citation type="submission" date="2020-09" db="EMBL/GenBank/DDBJ databases">
        <authorList>
            <person name="Sun Q."/>
            <person name="Zhou Y."/>
        </authorList>
    </citation>
    <scope>NUCLEOTIDE SEQUENCE</scope>
    <source>
        <strain evidence="1">CGMCC 4.7368</strain>
    </source>
</reference>